<reference evidence="1 2" key="1">
    <citation type="submission" date="2021-03" db="EMBL/GenBank/DDBJ databases">
        <title>Genomic Encyclopedia of Type Strains, Phase IV (KMG-IV): sequencing the most valuable type-strain genomes for metagenomic binning, comparative biology and taxonomic classification.</title>
        <authorList>
            <person name="Goeker M."/>
        </authorList>
    </citation>
    <scope>NUCLEOTIDE SEQUENCE [LARGE SCALE GENOMIC DNA]</scope>
    <source>
        <strain evidence="1 2">DSM 26806</strain>
    </source>
</reference>
<protein>
    <submittedName>
        <fullName evidence="1">Heptaprenyl diphosphate synthase</fullName>
        <ecNumber evidence="1">2.5.1.30</ecNumber>
    </submittedName>
</protein>
<keyword evidence="2" id="KW-1185">Reference proteome</keyword>
<dbReference type="Pfam" id="PF07307">
    <property type="entry name" value="HEPPP_synt_1"/>
    <property type="match status" value="1"/>
</dbReference>
<dbReference type="EC" id="2.5.1.30" evidence="1"/>
<dbReference type="InterPro" id="IPR009920">
    <property type="entry name" value="HEPPP_synth_su1"/>
</dbReference>
<sequence length="278" mass="31758">MKPYRISELATKYVGYDMITAHTELPPFADIRVHLLYAYLSNSSAFRPDDIESIVLAVYLVQLGLDTHDLIDPEDIRKEESLMRARQLNVLAGDYFSSSFYELLSKVGEIQLISTLSQAVSEVNRKKVNLYTKLGIHNLTAEEYLHDKAELKQELFHTFSSRLNSDLIHSYLELLSELSVIETLQEERTAMNSGSLYVSQLLSMQVDTHVDRDEFTVEAWSTMLDTYSVESHLDSKIQLSIQRIQSIVGECSDLRLREELIRIVNPIFVGMEQSGKVS</sequence>
<dbReference type="Gene3D" id="1.20.120.1450">
    <property type="match status" value="1"/>
</dbReference>
<keyword evidence="1" id="KW-0808">Transferase</keyword>
<dbReference type="RefSeq" id="WP_209858916.1">
    <property type="nucleotide sequence ID" value="NZ_JAGGLD010000001.1"/>
</dbReference>
<name>A0ABS4JCU3_9BACL</name>
<dbReference type="Proteomes" id="UP001519288">
    <property type="component" value="Unassembled WGS sequence"/>
</dbReference>
<dbReference type="EMBL" id="JAGGLD010000001">
    <property type="protein sequence ID" value="MBP1999534.1"/>
    <property type="molecule type" value="Genomic_DNA"/>
</dbReference>
<accession>A0ABS4JCU3</accession>
<evidence type="ECO:0000313" key="2">
    <source>
        <dbReference type="Proteomes" id="UP001519288"/>
    </source>
</evidence>
<evidence type="ECO:0000313" key="1">
    <source>
        <dbReference type="EMBL" id="MBP1999534.1"/>
    </source>
</evidence>
<comment type="caution">
    <text evidence="1">The sequence shown here is derived from an EMBL/GenBank/DDBJ whole genome shotgun (WGS) entry which is preliminary data.</text>
</comment>
<gene>
    <name evidence="1" type="ORF">J2Z69_000553</name>
</gene>
<organism evidence="1 2">
    <name type="scientific">Paenibacillus shirakamiensis</name>
    <dbReference type="NCBI Taxonomy" id="1265935"/>
    <lineage>
        <taxon>Bacteria</taxon>
        <taxon>Bacillati</taxon>
        <taxon>Bacillota</taxon>
        <taxon>Bacilli</taxon>
        <taxon>Bacillales</taxon>
        <taxon>Paenibacillaceae</taxon>
        <taxon>Paenibacillus</taxon>
    </lineage>
</organism>
<proteinExistence type="predicted"/>
<dbReference type="GO" id="GO:0000010">
    <property type="term" value="F:heptaprenyl diphosphate synthase activity"/>
    <property type="evidence" value="ECO:0007669"/>
    <property type="project" value="UniProtKB-EC"/>
</dbReference>